<reference evidence="1" key="1">
    <citation type="journal article" date="2020" name="Stud. Mycol.">
        <title>101 Dothideomycetes genomes: a test case for predicting lifestyles and emergence of pathogens.</title>
        <authorList>
            <person name="Haridas S."/>
            <person name="Albert R."/>
            <person name="Binder M."/>
            <person name="Bloem J."/>
            <person name="Labutti K."/>
            <person name="Salamov A."/>
            <person name="Andreopoulos B."/>
            <person name="Baker S."/>
            <person name="Barry K."/>
            <person name="Bills G."/>
            <person name="Bluhm B."/>
            <person name="Cannon C."/>
            <person name="Castanera R."/>
            <person name="Culley D."/>
            <person name="Daum C."/>
            <person name="Ezra D."/>
            <person name="Gonzalez J."/>
            <person name="Henrissat B."/>
            <person name="Kuo A."/>
            <person name="Liang C."/>
            <person name="Lipzen A."/>
            <person name="Lutzoni F."/>
            <person name="Magnuson J."/>
            <person name="Mondo S."/>
            <person name="Nolan M."/>
            <person name="Ohm R."/>
            <person name="Pangilinan J."/>
            <person name="Park H.-J."/>
            <person name="Ramirez L."/>
            <person name="Alfaro M."/>
            <person name="Sun H."/>
            <person name="Tritt A."/>
            <person name="Yoshinaga Y."/>
            <person name="Zwiers L.-H."/>
            <person name="Turgeon B."/>
            <person name="Goodwin S."/>
            <person name="Spatafora J."/>
            <person name="Crous P."/>
            <person name="Grigoriev I."/>
        </authorList>
    </citation>
    <scope>NUCLEOTIDE SEQUENCE</scope>
    <source>
        <strain evidence="1">CBS 690.94</strain>
    </source>
</reference>
<keyword evidence="2" id="KW-1185">Reference proteome</keyword>
<dbReference type="EMBL" id="MU001502">
    <property type="protein sequence ID" value="KAF2443289.1"/>
    <property type="molecule type" value="Genomic_DNA"/>
</dbReference>
<protein>
    <submittedName>
        <fullName evidence="1">Uncharacterized protein</fullName>
    </submittedName>
</protein>
<accession>A0A9P4PDZ1</accession>
<gene>
    <name evidence="1" type="ORF">P171DRAFT_35014</name>
</gene>
<proteinExistence type="predicted"/>
<comment type="caution">
    <text evidence="1">The sequence shown here is derived from an EMBL/GenBank/DDBJ whole genome shotgun (WGS) entry which is preliminary data.</text>
</comment>
<evidence type="ECO:0000313" key="1">
    <source>
        <dbReference type="EMBL" id="KAF2443289.1"/>
    </source>
</evidence>
<sequence>MAGCRRVAGLQLPTDTTCFAGQNRLKSPWQRGEWSAPPDKPRKLRSPCFGYGTIRLTGSRDAAMEDLGDTGSLRGFGSEVFVSRDLGYGRVLTHWGVSTLPDASLKLCFFRWNAHRLCASEEDSDPGGSHVVSRSRPLTKLSFYLVYRVN</sequence>
<dbReference type="AlphaFoldDB" id="A0A9P4PDZ1"/>
<dbReference type="Proteomes" id="UP000799764">
    <property type="component" value="Unassembled WGS sequence"/>
</dbReference>
<name>A0A9P4PDZ1_9PLEO</name>
<evidence type="ECO:0000313" key="2">
    <source>
        <dbReference type="Proteomes" id="UP000799764"/>
    </source>
</evidence>
<organism evidence="1 2">
    <name type="scientific">Karstenula rhodostoma CBS 690.94</name>
    <dbReference type="NCBI Taxonomy" id="1392251"/>
    <lineage>
        <taxon>Eukaryota</taxon>
        <taxon>Fungi</taxon>
        <taxon>Dikarya</taxon>
        <taxon>Ascomycota</taxon>
        <taxon>Pezizomycotina</taxon>
        <taxon>Dothideomycetes</taxon>
        <taxon>Pleosporomycetidae</taxon>
        <taxon>Pleosporales</taxon>
        <taxon>Massarineae</taxon>
        <taxon>Didymosphaeriaceae</taxon>
        <taxon>Karstenula</taxon>
    </lineage>
</organism>